<dbReference type="STRING" id="216432.CA2559_12083"/>
<dbReference type="EMBL" id="CP002046">
    <property type="protein sequence ID" value="EAP86775.1"/>
    <property type="molecule type" value="Genomic_DNA"/>
</dbReference>
<keyword evidence="1" id="KW-0805">Transcription regulation</keyword>
<dbReference type="RefSeq" id="WP_013188156.1">
    <property type="nucleotide sequence ID" value="NC_014230.1"/>
</dbReference>
<dbReference type="PROSITE" id="PS50977">
    <property type="entry name" value="HTH_TETR_2"/>
    <property type="match status" value="1"/>
</dbReference>
<dbReference type="HOGENOM" id="CLU_069356_28_0_10"/>
<dbReference type="PANTHER" id="PTHR47506">
    <property type="entry name" value="TRANSCRIPTIONAL REGULATORY PROTEIN"/>
    <property type="match status" value="1"/>
</dbReference>
<dbReference type="InterPro" id="IPR001647">
    <property type="entry name" value="HTH_TetR"/>
</dbReference>
<dbReference type="Pfam" id="PF00440">
    <property type="entry name" value="TetR_N"/>
    <property type="match status" value="1"/>
</dbReference>
<accession>A3UAD9</accession>
<gene>
    <name evidence="6" type="ordered locus">CA2559_12083</name>
</gene>
<protein>
    <submittedName>
        <fullName evidence="6">Transcriptional regulator, TetR family protein</fullName>
    </submittedName>
</protein>
<sequence>MARTKQYNEHDVIQKAMNLFWKNGYETTSIRMLEKEMGINQFSIYSSFGSKHGVFVESIKAYKVQLNFIRHKLRDSNSGTTGIKQFFYDFLEFTKDNTSRKGCLVCNTVSELGNNAEEDLMKELLKFTEEIKVLFINNLKQETTKTKEDITRESNYLMTSMLGLSLGSRILNDEQLDDYIETTFKNI</sequence>
<evidence type="ECO:0000259" key="5">
    <source>
        <dbReference type="PROSITE" id="PS50977"/>
    </source>
</evidence>
<dbReference type="eggNOG" id="COG1309">
    <property type="taxonomic scope" value="Bacteria"/>
</dbReference>
<evidence type="ECO:0000256" key="1">
    <source>
        <dbReference type="ARBA" id="ARBA00023015"/>
    </source>
</evidence>
<dbReference type="InterPro" id="IPR009057">
    <property type="entry name" value="Homeodomain-like_sf"/>
</dbReference>
<dbReference type="AlphaFoldDB" id="A3UAD9"/>
<proteinExistence type="predicted"/>
<dbReference type="OrthoDB" id="9795242at2"/>
<feature type="domain" description="HTH tetR-type" evidence="5">
    <location>
        <begin position="6"/>
        <end position="66"/>
    </location>
</feature>
<dbReference type="GO" id="GO:0003677">
    <property type="term" value="F:DNA binding"/>
    <property type="evidence" value="ECO:0007669"/>
    <property type="project" value="UniProtKB-UniRule"/>
</dbReference>
<keyword evidence="7" id="KW-1185">Reference proteome</keyword>
<evidence type="ECO:0000313" key="6">
    <source>
        <dbReference type="EMBL" id="EAP86775.1"/>
    </source>
</evidence>
<name>A3UAD9_CROAH</name>
<dbReference type="SUPFAM" id="SSF46689">
    <property type="entry name" value="Homeodomain-like"/>
    <property type="match status" value="1"/>
</dbReference>
<dbReference type="Gene3D" id="1.10.10.60">
    <property type="entry name" value="Homeodomain-like"/>
    <property type="match status" value="1"/>
</dbReference>
<organism evidence="6 7">
    <name type="scientific">Croceibacter atlanticus (strain ATCC BAA-628 / JCM 21780 / CIP 108009 / IAM 15332 / KCTC 12090 / HTCC2559)</name>
    <dbReference type="NCBI Taxonomy" id="216432"/>
    <lineage>
        <taxon>Bacteria</taxon>
        <taxon>Pseudomonadati</taxon>
        <taxon>Bacteroidota</taxon>
        <taxon>Flavobacteriia</taxon>
        <taxon>Flavobacteriales</taxon>
        <taxon>Flavobacteriaceae</taxon>
        <taxon>Croceibacter</taxon>
    </lineage>
</organism>
<evidence type="ECO:0000256" key="4">
    <source>
        <dbReference type="PROSITE-ProRule" id="PRU00335"/>
    </source>
</evidence>
<dbReference type="KEGG" id="cat:CA2559_12083"/>
<evidence type="ECO:0000256" key="2">
    <source>
        <dbReference type="ARBA" id="ARBA00023125"/>
    </source>
</evidence>
<dbReference type="Gene3D" id="1.10.357.10">
    <property type="entry name" value="Tetracycline Repressor, domain 2"/>
    <property type="match status" value="1"/>
</dbReference>
<dbReference type="SUPFAM" id="SSF48498">
    <property type="entry name" value="Tetracyclin repressor-like, C-terminal domain"/>
    <property type="match status" value="1"/>
</dbReference>
<dbReference type="Proteomes" id="UP000002297">
    <property type="component" value="Chromosome"/>
</dbReference>
<dbReference type="PANTHER" id="PTHR47506:SF1">
    <property type="entry name" value="HTH-TYPE TRANSCRIPTIONAL REGULATOR YJDC"/>
    <property type="match status" value="1"/>
</dbReference>
<dbReference type="InterPro" id="IPR036271">
    <property type="entry name" value="Tet_transcr_reg_TetR-rel_C_sf"/>
</dbReference>
<reference evidence="6 7" key="1">
    <citation type="journal article" date="2010" name="J. Bacteriol.">
        <title>The complete genome sequence of Croceibacter atlanticus HTCC2559T.</title>
        <authorList>
            <person name="Oh H.M."/>
            <person name="Kang I."/>
            <person name="Ferriera S."/>
            <person name="Giovannoni S.J."/>
            <person name="Cho J.C."/>
        </authorList>
    </citation>
    <scope>NUCLEOTIDE SEQUENCE [LARGE SCALE GENOMIC DNA]</scope>
    <source>
        <strain evidence="7">ATCC BAA-628 / HTCC2559 / KCTC 12090</strain>
    </source>
</reference>
<feature type="DNA-binding region" description="H-T-H motif" evidence="4">
    <location>
        <begin position="29"/>
        <end position="48"/>
    </location>
</feature>
<keyword evidence="3" id="KW-0804">Transcription</keyword>
<dbReference type="GeneID" id="89454133"/>
<evidence type="ECO:0000256" key="3">
    <source>
        <dbReference type="ARBA" id="ARBA00023163"/>
    </source>
</evidence>
<evidence type="ECO:0000313" key="7">
    <source>
        <dbReference type="Proteomes" id="UP000002297"/>
    </source>
</evidence>
<keyword evidence="2 4" id="KW-0238">DNA-binding</keyword>